<evidence type="ECO:0000256" key="7">
    <source>
        <dbReference type="RuleBase" id="RU369067"/>
    </source>
</evidence>
<evidence type="ECO:0000313" key="10">
    <source>
        <dbReference type="Proteomes" id="UP000769528"/>
    </source>
</evidence>
<accession>A0A9P8TDW6</accession>
<keyword evidence="3 6" id="KW-0853">WD repeat</keyword>
<dbReference type="PROSITE" id="PS50082">
    <property type="entry name" value="WD_REPEATS_2"/>
    <property type="match status" value="1"/>
</dbReference>
<dbReference type="EMBL" id="JAEUBF010000681">
    <property type="protein sequence ID" value="KAH3675948.1"/>
    <property type="molecule type" value="Genomic_DNA"/>
</dbReference>
<evidence type="ECO:0000256" key="8">
    <source>
        <dbReference type="SAM" id="Coils"/>
    </source>
</evidence>
<keyword evidence="8" id="KW-0175">Coiled coil</keyword>
<keyword evidence="7" id="KW-0539">Nucleus</keyword>
<comment type="subunit">
    <text evidence="7">Component of the RIX1 complex, composed of IPI1, RIX1/IPI2 and IPI3 in a 1:2:2 stoichiometry. The complex interacts (via RIX1) with MDN1 (via its hexameric AAA ATPase ring) and the pre-60S ribosome particles.</text>
</comment>
<evidence type="ECO:0000256" key="5">
    <source>
        <dbReference type="ARBA" id="ARBA00026229"/>
    </source>
</evidence>
<dbReference type="GO" id="GO:0120330">
    <property type="term" value="C:rixosome complex"/>
    <property type="evidence" value="ECO:0007669"/>
    <property type="project" value="UniProtKB-UniRule"/>
</dbReference>
<keyword evidence="10" id="KW-1185">Reference proteome</keyword>
<dbReference type="Pfam" id="PF00400">
    <property type="entry name" value="WD40"/>
    <property type="match status" value="3"/>
</dbReference>
<dbReference type="GO" id="GO:0006261">
    <property type="term" value="P:DNA-templated DNA replication"/>
    <property type="evidence" value="ECO:0007669"/>
    <property type="project" value="TreeGrafter"/>
</dbReference>
<dbReference type="PANTHER" id="PTHR18763:SF0">
    <property type="entry name" value="WD REPEAT-CONTAINING PROTEIN 18"/>
    <property type="match status" value="1"/>
</dbReference>
<evidence type="ECO:0000313" key="9">
    <source>
        <dbReference type="EMBL" id="KAH3675948.1"/>
    </source>
</evidence>
<dbReference type="AlphaFoldDB" id="A0A9P8TDW6"/>
<evidence type="ECO:0000256" key="4">
    <source>
        <dbReference type="ARBA" id="ARBA00022737"/>
    </source>
</evidence>
<evidence type="ECO:0000256" key="3">
    <source>
        <dbReference type="ARBA" id="ARBA00022574"/>
    </source>
</evidence>
<dbReference type="Proteomes" id="UP000769528">
    <property type="component" value="Unassembled WGS sequence"/>
</dbReference>
<dbReference type="InterPro" id="IPR036322">
    <property type="entry name" value="WD40_repeat_dom_sf"/>
</dbReference>
<dbReference type="SUPFAM" id="SSF50978">
    <property type="entry name" value="WD40 repeat-like"/>
    <property type="match status" value="1"/>
</dbReference>
<gene>
    <name evidence="9" type="ORF">WICMUC_002244</name>
</gene>
<comment type="function">
    <text evidence="1 7">Component of the RIX1 complex required for processing of ITS2 sequences from 35S pre-rRNA.</text>
</comment>
<proteinExistence type="inferred from homology"/>
<comment type="subcellular location">
    <subcellularLocation>
        <location evidence="7">Nucleus</location>
    </subcellularLocation>
</comment>
<sequence length="494" mass="54705">MEEIVFYNGEGTAEDKSGALAIGYGIPIHSQTNVLAYRQCASYPNGAAITGTKPGDRVFAAAKGKALINVYTYGKESPDQKIPIPEQLTCLTLVPNKDENISNLNDYDQEDIEESNDVYTKLPKFRIPYLLVGGGISGKIYTWELASGLLLSVKEAHYQSLTVLKVTSDNSYLVSAGKDSRVLVWRISDLVEFSKDEERVIKPAHVISDHSLEVTDIFINNNTKQDSKLYTVSKDSTIRVYSLYSFELLSTFVITGIIESIAVDSADRAIFVGLQNGNIRQIDLYEPNKATNILEAKGGAGKILTLPEDHELKTTITYHNPSPVKQLALSLDGSLLVSGDASGKVVISDIVSKQVVKELKDLGSPVANIKILTAYQTSEDSNIEKNNKAIPPLKRVITTGELKEQEVVFQKGFEQEQYLFDLEAHLNRVSEEALYFENLSSINSEVITSKKTLGDESNKVKELEQKVAKATKAYTDLRVMYEDLYKEHTELLGQ</sequence>
<dbReference type="OrthoDB" id="756370at2759"/>
<dbReference type="Gene3D" id="2.130.10.10">
    <property type="entry name" value="YVTN repeat-like/Quinoprotein amine dehydrogenase"/>
    <property type="match status" value="1"/>
</dbReference>
<keyword evidence="4" id="KW-0677">Repeat</keyword>
<reference evidence="9" key="2">
    <citation type="submission" date="2021-01" db="EMBL/GenBank/DDBJ databases">
        <authorList>
            <person name="Schikora-Tamarit M.A."/>
        </authorList>
    </citation>
    <scope>NUCLEOTIDE SEQUENCE</scope>
    <source>
        <strain evidence="9">CBS6341</strain>
    </source>
</reference>
<dbReference type="InterPro" id="IPR001680">
    <property type="entry name" value="WD40_rpt"/>
</dbReference>
<keyword evidence="7" id="KW-0698">rRNA processing</keyword>
<dbReference type="PROSITE" id="PS50294">
    <property type="entry name" value="WD_REPEATS_REGION"/>
    <property type="match status" value="1"/>
</dbReference>
<dbReference type="GO" id="GO:0005656">
    <property type="term" value="C:nuclear pre-replicative complex"/>
    <property type="evidence" value="ECO:0007669"/>
    <property type="project" value="TreeGrafter"/>
</dbReference>
<name>A0A9P8TDW6_9ASCO</name>
<dbReference type="PANTHER" id="PTHR18763">
    <property type="entry name" value="WD-REPEAT PROTEIN 18"/>
    <property type="match status" value="1"/>
</dbReference>
<reference evidence="9" key="1">
    <citation type="journal article" date="2021" name="Open Biol.">
        <title>Shared evolutionary footprints suggest mitochondrial oxidative damage underlies multiple complex I losses in fungi.</title>
        <authorList>
            <person name="Schikora-Tamarit M.A."/>
            <person name="Marcet-Houben M."/>
            <person name="Nosek J."/>
            <person name="Gabaldon T."/>
        </authorList>
    </citation>
    <scope>NUCLEOTIDE SEQUENCE</scope>
    <source>
        <strain evidence="9">CBS6341</strain>
    </source>
</reference>
<evidence type="ECO:0000256" key="2">
    <source>
        <dbReference type="ARBA" id="ARBA00010143"/>
    </source>
</evidence>
<evidence type="ECO:0000256" key="1">
    <source>
        <dbReference type="ARBA" id="ARBA00002355"/>
    </source>
</evidence>
<protein>
    <recommendedName>
        <fullName evidence="5 7">Pre-rRNA-processing protein IPI3</fullName>
    </recommendedName>
</protein>
<feature type="repeat" description="WD" evidence="6">
    <location>
        <begin position="154"/>
        <end position="188"/>
    </location>
</feature>
<dbReference type="InterPro" id="IPR015943">
    <property type="entry name" value="WD40/YVTN_repeat-like_dom_sf"/>
</dbReference>
<evidence type="ECO:0000256" key="6">
    <source>
        <dbReference type="PROSITE-ProRule" id="PRU00221"/>
    </source>
</evidence>
<comment type="caution">
    <text evidence="9">The sequence shown here is derived from an EMBL/GenBank/DDBJ whole genome shotgun (WGS) entry which is preliminary data.</text>
</comment>
<organism evidence="9 10">
    <name type="scientific">Wickerhamomyces mucosus</name>
    <dbReference type="NCBI Taxonomy" id="1378264"/>
    <lineage>
        <taxon>Eukaryota</taxon>
        <taxon>Fungi</taxon>
        <taxon>Dikarya</taxon>
        <taxon>Ascomycota</taxon>
        <taxon>Saccharomycotina</taxon>
        <taxon>Saccharomycetes</taxon>
        <taxon>Phaffomycetales</taxon>
        <taxon>Wickerhamomycetaceae</taxon>
        <taxon>Wickerhamomyces</taxon>
    </lineage>
</organism>
<feature type="coiled-coil region" evidence="8">
    <location>
        <begin position="453"/>
        <end position="480"/>
    </location>
</feature>
<dbReference type="GO" id="GO:0006364">
    <property type="term" value="P:rRNA processing"/>
    <property type="evidence" value="ECO:0007669"/>
    <property type="project" value="UniProtKB-UniRule"/>
</dbReference>
<comment type="similarity">
    <text evidence="2 7">Belongs to the WD repeat IPI3/WDR18 family.</text>
</comment>
<dbReference type="InterPro" id="IPR045227">
    <property type="entry name" value="WDR18/Ipi3/RID3"/>
</dbReference>
<dbReference type="SMART" id="SM00320">
    <property type="entry name" value="WD40"/>
    <property type="match status" value="4"/>
</dbReference>